<feature type="compositionally biased region" description="Pro residues" evidence="13">
    <location>
        <begin position="241"/>
        <end position="252"/>
    </location>
</feature>
<evidence type="ECO:0000313" key="16">
    <source>
        <dbReference type="EMBL" id="EJT50259.1"/>
    </source>
</evidence>
<name>J6F005_TRIAS</name>
<dbReference type="HOGENOM" id="CLU_000288_26_5_1"/>
<dbReference type="PROSITE" id="PS50011">
    <property type="entry name" value="PROTEIN_KINASE_DOM"/>
    <property type="match status" value="1"/>
</dbReference>
<evidence type="ECO:0000256" key="2">
    <source>
        <dbReference type="ARBA" id="ARBA00008874"/>
    </source>
</evidence>
<dbReference type="Gene3D" id="1.10.510.10">
    <property type="entry name" value="Transferase(Phosphotransferase) domain 1"/>
    <property type="match status" value="1"/>
</dbReference>
<reference evidence="16 17" key="1">
    <citation type="journal article" date="2012" name="Eukaryot. Cell">
        <title>Draft genome sequence of CBS 2479, the standard type strain of Trichosporon asahii.</title>
        <authorList>
            <person name="Yang R.Y."/>
            <person name="Li H.T."/>
            <person name="Zhu H."/>
            <person name="Zhou G.P."/>
            <person name="Wang M."/>
            <person name="Wang L."/>
        </authorList>
    </citation>
    <scope>NUCLEOTIDE SEQUENCE [LARGE SCALE GENOMIC DNA]</scope>
    <source>
        <strain evidence="17">ATCC 90039 / CBS 2479 / JCM 2466 / KCTC 7840 / NCYC 2677 / UAMH 7654</strain>
    </source>
</reference>
<dbReference type="EMBL" id="ALBS01000122">
    <property type="protein sequence ID" value="EJT50259.1"/>
    <property type="molecule type" value="Genomic_DNA"/>
</dbReference>
<dbReference type="InterPro" id="IPR051931">
    <property type="entry name" value="PAK3-like"/>
</dbReference>
<dbReference type="PROSITE" id="PS50108">
    <property type="entry name" value="CRIB"/>
    <property type="match status" value="1"/>
</dbReference>
<dbReference type="GO" id="GO:0004674">
    <property type="term" value="F:protein serine/threonine kinase activity"/>
    <property type="evidence" value="ECO:0007669"/>
    <property type="project" value="UniProtKB-KW"/>
</dbReference>
<organism evidence="16 17">
    <name type="scientific">Trichosporon asahii var. asahii (strain ATCC 90039 / CBS 2479 / JCM 2466 / KCTC 7840 / NBRC 103889/ NCYC 2677 / UAMH 7654)</name>
    <name type="common">Yeast</name>
    <dbReference type="NCBI Taxonomy" id="1186058"/>
    <lineage>
        <taxon>Eukaryota</taxon>
        <taxon>Fungi</taxon>
        <taxon>Dikarya</taxon>
        <taxon>Basidiomycota</taxon>
        <taxon>Agaricomycotina</taxon>
        <taxon>Tremellomycetes</taxon>
        <taxon>Trichosporonales</taxon>
        <taxon>Trichosporonaceae</taxon>
        <taxon>Trichosporon</taxon>
    </lineage>
</organism>
<feature type="compositionally biased region" description="Low complexity" evidence="13">
    <location>
        <begin position="253"/>
        <end position="263"/>
    </location>
</feature>
<feature type="compositionally biased region" description="Polar residues" evidence="13">
    <location>
        <begin position="24"/>
        <end position="47"/>
    </location>
</feature>
<feature type="compositionally biased region" description="Basic and acidic residues" evidence="13">
    <location>
        <begin position="546"/>
        <end position="558"/>
    </location>
</feature>
<keyword evidence="7 12" id="KW-0547">Nucleotide-binding</keyword>
<evidence type="ECO:0000259" key="15">
    <source>
        <dbReference type="PROSITE" id="PS50108"/>
    </source>
</evidence>
<evidence type="ECO:0000256" key="8">
    <source>
        <dbReference type="ARBA" id="ARBA00022777"/>
    </source>
</evidence>
<keyword evidence="8" id="KW-0418">Kinase</keyword>
<comment type="subcellular location">
    <subcellularLocation>
        <location evidence="1">Cytoplasm</location>
    </subcellularLocation>
</comment>
<dbReference type="VEuPathDB" id="FungiDB:A1Q1_00486"/>
<dbReference type="InterPro" id="IPR017441">
    <property type="entry name" value="Protein_kinase_ATP_BS"/>
</dbReference>
<feature type="compositionally biased region" description="Low complexity" evidence="13">
    <location>
        <begin position="458"/>
        <end position="473"/>
    </location>
</feature>
<evidence type="ECO:0000313" key="17">
    <source>
        <dbReference type="Proteomes" id="UP000002748"/>
    </source>
</evidence>
<gene>
    <name evidence="16" type="ORF">A1Q1_00486</name>
</gene>
<dbReference type="RefSeq" id="XP_014181276.1">
    <property type="nucleotide sequence ID" value="XM_014325801.1"/>
</dbReference>
<sequence>MSHTSPKRIGAIRHPQAEYVGATPMNSSPDLPISNAYTSRNSTGQTAGSDLSLGLSLSGSSSHQYPQQQQQQQQQSQSQQSSRPSAALANPPSSYSRQDSYRQDSFRSSDSGYQPSSNFGAAGHSSTVSSTSKSSRKSDPYSMAQQPHYNNGNTNGTYSSTTSTPSRPPLHHAYSTTSAAAAGAAGSPSVNRHSYTMGPGGAGSSMSQPPRPVRSGTLPAGEHPGASYSNGMSVSPLPQLSIPPVPAIPSPSTPTSGNSSSQTFVSTPTPLEQSLESKMSLGPTIPVQTDKELPNGPPTVRARSGTKGSSKDKKSMFGVLSDLLNSNDAKKPIISTPYDPIHLTHVGFDYNTGQYTGMPAEWQQILDENGITRAEQEQNREQVLAVVDYFRNLDSESPDDDVWSKMRNAGPAHQFSSSGTTPSPQPNSADMSRENSNDGSAYGYNNPRAAPAPPPVPQQQSSSSASRLQSDRPAPSKPPRAAMDVAQPAPQAPSQVERSHSQRVPGSGSSTPQAKPKTIDRSLSSRAPPSKGASPPLHKSLSQSGKRRDRERERERDAPPTVPSQSAGGVSRSQTKGREQGGTTRRRDKAKENEEVVRQLQMICSPGDPNQIYRSLVKIGQGASGGVYTAYDRNNTPVAIKQMNLEKQPKQDLIINEILVMRESRHPNIVNFKDSYLWKGDLWVVMEYMEGGSLTDVVTAHCMSEAQIAAVSRETCEGLRHLHSKGVIHRDIKSDNILLSLNGDVKLTDFGFCARIADPLSTKRTTMVGTPYWMAPEVVTRKEYGPKVDIWSLGIMAIEMLEGEPPYLNENPLRALYLIATNGTPKIKDWDKLSSVFRDYLQACLTVDAEKRPTAEQLLRHEFFKYAAKLSSLSTMIKSARKN</sequence>
<dbReference type="InterPro" id="IPR000719">
    <property type="entry name" value="Prot_kinase_dom"/>
</dbReference>
<dbReference type="FunFam" id="1.10.510.10:FF:000011">
    <property type="entry name" value="Non-specific serine/threonine protein kinase"/>
    <property type="match status" value="1"/>
</dbReference>
<feature type="region of interest" description="Disordered" evidence="13">
    <location>
        <begin position="1"/>
        <end position="314"/>
    </location>
</feature>
<evidence type="ECO:0000256" key="4">
    <source>
        <dbReference type="ARBA" id="ARBA00022490"/>
    </source>
</evidence>
<dbReference type="Gene3D" id="3.90.810.10">
    <property type="entry name" value="CRIB domain"/>
    <property type="match status" value="1"/>
</dbReference>
<evidence type="ECO:0000256" key="12">
    <source>
        <dbReference type="PROSITE-ProRule" id="PRU10141"/>
    </source>
</evidence>
<evidence type="ECO:0000256" key="1">
    <source>
        <dbReference type="ARBA" id="ARBA00004496"/>
    </source>
</evidence>
<evidence type="ECO:0000256" key="6">
    <source>
        <dbReference type="ARBA" id="ARBA00022679"/>
    </source>
</evidence>
<dbReference type="Pfam" id="PF00786">
    <property type="entry name" value="PBD"/>
    <property type="match status" value="1"/>
</dbReference>
<proteinExistence type="inferred from homology"/>
<evidence type="ECO:0000256" key="9">
    <source>
        <dbReference type="ARBA" id="ARBA00022840"/>
    </source>
</evidence>
<dbReference type="GeneID" id="25984000"/>
<dbReference type="OrthoDB" id="248923at2759"/>
<dbReference type="KEGG" id="tasa:A1Q1_00486"/>
<evidence type="ECO:0000256" key="7">
    <source>
        <dbReference type="ARBA" id="ARBA00022741"/>
    </source>
</evidence>
<feature type="compositionally biased region" description="Low complexity" evidence="13">
    <location>
        <begin position="175"/>
        <end position="187"/>
    </location>
</feature>
<dbReference type="Gene3D" id="3.30.200.20">
    <property type="entry name" value="Phosphorylase Kinase, domain 1"/>
    <property type="match status" value="1"/>
</dbReference>
<comment type="similarity">
    <text evidence="2">Belongs to the protein kinase superfamily. STE Ser/Thr protein kinase family. STE20 subfamily.</text>
</comment>
<comment type="catalytic activity">
    <reaction evidence="11">
        <text>L-seryl-[protein] + ATP = O-phospho-L-seryl-[protein] + ADP + H(+)</text>
        <dbReference type="Rhea" id="RHEA:17989"/>
        <dbReference type="Rhea" id="RHEA-COMP:9863"/>
        <dbReference type="Rhea" id="RHEA-COMP:11604"/>
        <dbReference type="ChEBI" id="CHEBI:15378"/>
        <dbReference type="ChEBI" id="CHEBI:29999"/>
        <dbReference type="ChEBI" id="CHEBI:30616"/>
        <dbReference type="ChEBI" id="CHEBI:83421"/>
        <dbReference type="ChEBI" id="CHEBI:456216"/>
        <dbReference type="EC" id="2.7.11.1"/>
    </reaction>
</comment>
<evidence type="ECO:0000256" key="11">
    <source>
        <dbReference type="ARBA" id="ARBA00048679"/>
    </source>
</evidence>
<evidence type="ECO:0000256" key="13">
    <source>
        <dbReference type="SAM" id="MobiDB-lite"/>
    </source>
</evidence>
<dbReference type="InterPro" id="IPR011009">
    <property type="entry name" value="Kinase-like_dom_sf"/>
</dbReference>
<dbReference type="InterPro" id="IPR033923">
    <property type="entry name" value="PAK_BD"/>
</dbReference>
<feature type="compositionally biased region" description="Polar residues" evidence="13">
    <location>
        <begin position="264"/>
        <end position="277"/>
    </location>
</feature>
<dbReference type="PROSITE" id="PS00108">
    <property type="entry name" value="PROTEIN_KINASE_ST"/>
    <property type="match status" value="1"/>
</dbReference>
<dbReference type="GO" id="GO:0005737">
    <property type="term" value="C:cytoplasm"/>
    <property type="evidence" value="ECO:0007669"/>
    <property type="project" value="UniProtKB-SubCell"/>
</dbReference>
<dbReference type="SMART" id="SM00220">
    <property type="entry name" value="S_TKc"/>
    <property type="match status" value="1"/>
</dbReference>
<dbReference type="InterPro" id="IPR008271">
    <property type="entry name" value="Ser/Thr_kinase_AS"/>
</dbReference>
<evidence type="ECO:0000256" key="5">
    <source>
        <dbReference type="ARBA" id="ARBA00022527"/>
    </source>
</evidence>
<dbReference type="SMR" id="J6F005"/>
<feature type="compositionally biased region" description="Polar residues" evidence="13">
    <location>
        <begin position="492"/>
        <end position="513"/>
    </location>
</feature>
<feature type="compositionally biased region" description="Low complexity" evidence="13">
    <location>
        <begin position="48"/>
        <end position="82"/>
    </location>
</feature>
<dbReference type="CDD" id="cd06614">
    <property type="entry name" value="STKc_PAK"/>
    <property type="match status" value="1"/>
</dbReference>
<dbReference type="GO" id="GO:0106310">
    <property type="term" value="F:protein serine kinase activity"/>
    <property type="evidence" value="ECO:0007669"/>
    <property type="project" value="RHEA"/>
</dbReference>
<feature type="domain" description="Protein kinase" evidence="14">
    <location>
        <begin position="613"/>
        <end position="864"/>
    </location>
</feature>
<accession>J6F005</accession>
<dbReference type="PROSITE" id="PS00107">
    <property type="entry name" value="PROTEIN_KINASE_ATP"/>
    <property type="match status" value="1"/>
</dbReference>
<dbReference type="CDD" id="cd01093">
    <property type="entry name" value="CRIB_PAK_like"/>
    <property type="match status" value="1"/>
</dbReference>
<keyword evidence="4" id="KW-0963">Cytoplasm</keyword>
<dbReference type="GO" id="GO:0030447">
    <property type="term" value="P:filamentous growth"/>
    <property type="evidence" value="ECO:0007669"/>
    <property type="project" value="UniProtKB-ARBA"/>
</dbReference>
<dbReference type="Pfam" id="PF00069">
    <property type="entry name" value="Pkinase"/>
    <property type="match status" value="1"/>
</dbReference>
<keyword evidence="5" id="KW-0723">Serine/threonine-protein kinase</keyword>
<dbReference type="SMART" id="SM00285">
    <property type="entry name" value="PBD"/>
    <property type="match status" value="1"/>
</dbReference>
<dbReference type="PANTHER" id="PTHR45832">
    <property type="entry name" value="SERINE/THREONINE-PROTEIN KINASE SAMKA-RELATED-RELATED"/>
    <property type="match status" value="1"/>
</dbReference>
<dbReference type="InterPro" id="IPR000095">
    <property type="entry name" value="CRIB_dom"/>
</dbReference>
<feature type="binding site" evidence="12">
    <location>
        <position position="641"/>
    </location>
    <ligand>
        <name>ATP</name>
        <dbReference type="ChEBI" id="CHEBI:30616"/>
    </ligand>
</feature>
<evidence type="ECO:0000256" key="10">
    <source>
        <dbReference type="ARBA" id="ARBA00047899"/>
    </source>
</evidence>
<dbReference type="Proteomes" id="UP000002748">
    <property type="component" value="Unassembled WGS sequence"/>
</dbReference>
<feature type="compositionally biased region" description="Low complexity" evidence="13">
    <location>
        <begin position="149"/>
        <end position="164"/>
    </location>
</feature>
<dbReference type="FunFam" id="3.30.200.20:FF:000385">
    <property type="entry name" value="Non-specific serine/threonine protein kinase"/>
    <property type="match status" value="1"/>
</dbReference>
<feature type="compositionally biased region" description="Polar residues" evidence="13">
    <location>
        <begin position="563"/>
        <end position="574"/>
    </location>
</feature>
<dbReference type="InterPro" id="IPR036936">
    <property type="entry name" value="CRIB_dom_sf"/>
</dbReference>
<dbReference type="EC" id="2.7.11.1" evidence="3"/>
<keyword evidence="6" id="KW-0808">Transferase</keyword>
<feature type="compositionally biased region" description="Polar residues" evidence="13">
    <location>
        <begin position="414"/>
        <end position="430"/>
    </location>
</feature>
<feature type="compositionally biased region" description="Polar residues" evidence="13">
    <location>
        <begin position="108"/>
        <end position="119"/>
    </location>
</feature>
<evidence type="ECO:0000256" key="3">
    <source>
        <dbReference type="ARBA" id="ARBA00012513"/>
    </source>
</evidence>
<keyword evidence="9 12" id="KW-0067">ATP-binding</keyword>
<feature type="region of interest" description="Disordered" evidence="13">
    <location>
        <begin position="396"/>
        <end position="594"/>
    </location>
</feature>
<evidence type="ECO:0000259" key="14">
    <source>
        <dbReference type="PROSITE" id="PS50011"/>
    </source>
</evidence>
<comment type="catalytic activity">
    <reaction evidence="10">
        <text>L-threonyl-[protein] + ATP = O-phospho-L-threonyl-[protein] + ADP + H(+)</text>
        <dbReference type="Rhea" id="RHEA:46608"/>
        <dbReference type="Rhea" id="RHEA-COMP:11060"/>
        <dbReference type="Rhea" id="RHEA-COMP:11605"/>
        <dbReference type="ChEBI" id="CHEBI:15378"/>
        <dbReference type="ChEBI" id="CHEBI:30013"/>
        <dbReference type="ChEBI" id="CHEBI:30616"/>
        <dbReference type="ChEBI" id="CHEBI:61977"/>
        <dbReference type="ChEBI" id="CHEBI:456216"/>
        <dbReference type="EC" id="2.7.11.1"/>
    </reaction>
</comment>
<dbReference type="AlphaFoldDB" id="J6F005"/>
<feature type="domain" description="CRIB" evidence="15">
    <location>
        <begin position="334"/>
        <end position="347"/>
    </location>
</feature>
<feature type="compositionally biased region" description="Polar residues" evidence="13">
    <location>
        <begin position="227"/>
        <end position="238"/>
    </location>
</feature>
<dbReference type="GO" id="GO:0005524">
    <property type="term" value="F:ATP binding"/>
    <property type="evidence" value="ECO:0007669"/>
    <property type="project" value="UniProtKB-UniRule"/>
</dbReference>
<comment type="caution">
    <text evidence="16">The sequence shown here is derived from an EMBL/GenBank/DDBJ whole genome shotgun (WGS) entry which is preliminary data.</text>
</comment>
<protein>
    <recommendedName>
        <fullName evidence="3">non-specific serine/threonine protein kinase</fullName>
        <ecNumber evidence="3">2.7.11.1</ecNumber>
    </recommendedName>
</protein>
<dbReference type="SUPFAM" id="SSF56112">
    <property type="entry name" value="Protein kinase-like (PK-like)"/>
    <property type="match status" value="1"/>
</dbReference>
<dbReference type="PANTHER" id="PTHR45832:SF22">
    <property type="entry name" value="SERINE_THREONINE-PROTEIN KINASE SAMKA-RELATED"/>
    <property type="match status" value="1"/>
</dbReference>